<dbReference type="GO" id="GO:0006811">
    <property type="term" value="P:monoatomic ion transport"/>
    <property type="evidence" value="ECO:0007669"/>
    <property type="project" value="UniProtKB-KW"/>
</dbReference>
<keyword evidence="6" id="KW-0812">Transmembrane</keyword>
<dbReference type="EMBL" id="JFHC01000015">
    <property type="protein sequence ID" value="KDR42542.1"/>
    <property type="molecule type" value="Genomic_DNA"/>
</dbReference>
<evidence type="ECO:0000256" key="9">
    <source>
        <dbReference type="ARBA" id="ARBA00023065"/>
    </source>
</evidence>
<evidence type="ECO:0000256" key="4">
    <source>
        <dbReference type="ARBA" id="ARBA00022452"/>
    </source>
</evidence>
<evidence type="ECO:0000313" key="19">
    <source>
        <dbReference type="Proteomes" id="UP000027466"/>
    </source>
</evidence>
<evidence type="ECO:0000313" key="18">
    <source>
        <dbReference type="EMBL" id="KDR42542.1"/>
    </source>
</evidence>
<gene>
    <name evidence="18" type="ORF">BG61_08145</name>
</gene>
<keyword evidence="13" id="KW-0998">Cell outer membrane</keyword>
<keyword evidence="3" id="KW-0813">Transport</keyword>
<dbReference type="Pfam" id="PF22461">
    <property type="entry name" value="SLBB_2"/>
    <property type="match status" value="2"/>
</dbReference>
<evidence type="ECO:0000256" key="2">
    <source>
        <dbReference type="ARBA" id="ARBA00009450"/>
    </source>
</evidence>
<dbReference type="GO" id="GO:0015159">
    <property type="term" value="F:polysaccharide transmembrane transporter activity"/>
    <property type="evidence" value="ECO:0007669"/>
    <property type="project" value="InterPro"/>
</dbReference>
<evidence type="ECO:0000256" key="14">
    <source>
        <dbReference type="ARBA" id="ARBA00023288"/>
    </source>
</evidence>
<evidence type="ECO:0000256" key="1">
    <source>
        <dbReference type="ARBA" id="ARBA00004571"/>
    </source>
</evidence>
<dbReference type="STRING" id="60547.GCA_000751215_00697"/>
<dbReference type="Pfam" id="PF02563">
    <property type="entry name" value="Poly_export"/>
    <property type="match status" value="1"/>
</dbReference>
<keyword evidence="14" id="KW-0449">Lipoprotein</keyword>
<dbReference type="InterPro" id="IPR049712">
    <property type="entry name" value="Poly_export"/>
</dbReference>
<dbReference type="GO" id="GO:0015288">
    <property type="term" value="F:porin activity"/>
    <property type="evidence" value="ECO:0007669"/>
    <property type="project" value="UniProtKB-KW"/>
</dbReference>
<evidence type="ECO:0000256" key="13">
    <source>
        <dbReference type="ARBA" id="ARBA00023237"/>
    </source>
</evidence>
<feature type="domain" description="SLBB" evidence="17">
    <location>
        <begin position="205"/>
        <end position="283"/>
    </location>
</feature>
<feature type="region of interest" description="Disordered" evidence="15">
    <location>
        <begin position="40"/>
        <end position="70"/>
    </location>
</feature>
<evidence type="ECO:0000259" key="17">
    <source>
        <dbReference type="Pfam" id="PF22461"/>
    </source>
</evidence>
<keyword evidence="7" id="KW-0732">Signal</keyword>
<evidence type="ECO:0000256" key="5">
    <source>
        <dbReference type="ARBA" id="ARBA00022597"/>
    </source>
</evidence>
<name>A0A069PQ27_9BURK</name>
<dbReference type="PANTHER" id="PTHR33619:SF3">
    <property type="entry name" value="POLYSACCHARIDE EXPORT PROTEIN GFCE-RELATED"/>
    <property type="match status" value="1"/>
</dbReference>
<evidence type="ECO:0000256" key="11">
    <source>
        <dbReference type="ARBA" id="ARBA00023136"/>
    </source>
</evidence>
<keyword evidence="5 18" id="KW-0762">Sugar transport</keyword>
<dbReference type="InterPro" id="IPR003715">
    <property type="entry name" value="Poly_export_N"/>
</dbReference>
<dbReference type="Gene3D" id="3.30.1950.10">
    <property type="entry name" value="wza like domain"/>
    <property type="match status" value="1"/>
</dbReference>
<protein>
    <submittedName>
        <fullName evidence="18">Sugar transporter</fullName>
    </submittedName>
</protein>
<dbReference type="Gene3D" id="3.10.560.10">
    <property type="entry name" value="Outer membrane lipoprotein wza domain like"/>
    <property type="match status" value="2"/>
</dbReference>
<dbReference type="AlphaFoldDB" id="A0A069PQ27"/>
<feature type="compositionally biased region" description="Low complexity" evidence="15">
    <location>
        <begin position="52"/>
        <end position="66"/>
    </location>
</feature>
<evidence type="ECO:0000259" key="16">
    <source>
        <dbReference type="Pfam" id="PF02563"/>
    </source>
</evidence>
<keyword evidence="19" id="KW-1185">Reference proteome</keyword>
<reference evidence="18 19" key="1">
    <citation type="submission" date="2014-03" db="EMBL/GenBank/DDBJ databases">
        <title>Draft Genome Sequences of Four Burkholderia Strains.</title>
        <authorList>
            <person name="Liu X.Y."/>
            <person name="Li C.X."/>
            <person name="Xu J.H."/>
        </authorList>
    </citation>
    <scope>NUCLEOTIDE SEQUENCE [LARGE SCALE GENOMIC DNA]</scope>
    <source>
        <strain evidence="18 19">DSM 50014</strain>
    </source>
</reference>
<feature type="domain" description="SLBB" evidence="17">
    <location>
        <begin position="290"/>
        <end position="372"/>
    </location>
</feature>
<accession>A0A069PQ27</accession>
<sequence>MLIRRGRQALSGVCQKLVSVIAVLSLAGCALEPGMHWRDERASGASSASFQAPGSSADSSGPAGAPTDETTAPAGALVEITPAFVERQQAEQPRRIPADVEQLIGKPVPYLIGPGDVLNILVWDHPELTLPSISVTTVGTDFYGANPVSPGYTVDQNGMVQFAYVGAVKVSGLSELEARNVISAKLARFVRNPQITLRIQAYRSQRVYMDGEVRNPGLFVFNDVPMTLVEAINRAGGVTTLGDRASVDVIREGKSTMVSIPDLVEQGINPSDILLKNGDIVRVLAREDSKVFVLGEVSRPTTLFLRNGRLTLNEALGDAGGLNPVTAEGSQVFVVRKAQHGKPEVYHLDASSPTALAVAEGFELKAKDVVFVDAAPVVRWSRVVNLLVPAAEASYFSKSASNP</sequence>
<evidence type="ECO:0000256" key="3">
    <source>
        <dbReference type="ARBA" id="ARBA00022448"/>
    </source>
</evidence>
<proteinExistence type="inferred from homology"/>
<evidence type="ECO:0000256" key="15">
    <source>
        <dbReference type="SAM" id="MobiDB-lite"/>
    </source>
</evidence>
<keyword evidence="10" id="KW-0626">Porin</keyword>
<evidence type="ECO:0000256" key="8">
    <source>
        <dbReference type="ARBA" id="ARBA00023047"/>
    </source>
</evidence>
<evidence type="ECO:0000256" key="7">
    <source>
        <dbReference type="ARBA" id="ARBA00022729"/>
    </source>
</evidence>
<feature type="domain" description="Polysaccharide export protein N-terminal" evidence="16">
    <location>
        <begin position="108"/>
        <end position="199"/>
    </location>
</feature>
<keyword evidence="11" id="KW-0472">Membrane</keyword>
<evidence type="ECO:0000256" key="6">
    <source>
        <dbReference type="ARBA" id="ARBA00022692"/>
    </source>
</evidence>
<keyword evidence="4" id="KW-1134">Transmembrane beta strand</keyword>
<dbReference type="InterPro" id="IPR054765">
    <property type="entry name" value="SLBB_dom"/>
</dbReference>
<keyword evidence="12" id="KW-0564">Palmitate</keyword>
<dbReference type="GO" id="GO:0009279">
    <property type="term" value="C:cell outer membrane"/>
    <property type="evidence" value="ECO:0007669"/>
    <property type="project" value="UniProtKB-SubCell"/>
</dbReference>
<evidence type="ECO:0000256" key="10">
    <source>
        <dbReference type="ARBA" id="ARBA00023114"/>
    </source>
</evidence>
<comment type="similarity">
    <text evidence="2">Belongs to the BexD/CtrA/VexA family.</text>
</comment>
<dbReference type="GO" id="GO:0046930">
    <property type="term" value="C:pore complex"/>
    <property type="evidence" value="ECO:0007669"/>
    <property type="project" value="UniProtKB-KW"/>
</dbReference>
<dbReference type="RefSeq" id="WP_035925800.1">
    <property type="nucleotide sequence ID" value="NZ_CADFFX010000021.1"/>
</dbReference>
<evidence type="ECO:0000256" key="12">
    <source>
        <dbReference type="ARBA" id="ARBA00023139"/>
    </source>
</evidence>
<comment type="caution">
    <text evidence="18">The sequence shown here is derived from an EMBL/GenBank/DDBJ whole genome shotgun (WGS) entry which is preliminary data.</text>
</comment>
<keyword evidence="8" id="KW-0625">Polysaccharide transport</keyword>
<organism evidence="18 19">
    <name type="scientific">Caballeronia glathei</name>
    <dbReference type="NCBI Taxonomy" id="60547"/>
    <lineage>
        <taxon>Bacteria</taxon>
        <taxon>Pseudomonadati</taxon>
        <taxon>Pseudomonadota</taxon>
        <taxon>Betaproteobacteria</taxon>
        <taxon>Burkholderiales</taxon>
        <taxon>Burkholderiaceae</taxon>
        <taxon>Caballeronia</taxon>
    </lineage>
</organism>
<dbReference type="PROSITE" id="PS51257">
    <property type="entry name" value="PROKAR_LIPOPROTEIN"/>
    <property type="match status" value="1"/>
</dbReference>
<comment type="subcellular location">
    <subcellularLocation>
        <location evidence="1">Cell outer membrane</location>
        <topology evidence="1">Multi-pass membrane protein</topology>
    </subcellularLocation>
</comment>
<dbReference type="Proteomes" id="UP000027466">
    <property type="component" value="Unassembled WGS sequence"/>
</dbReference>
<keyword evidence="9" id="KW-0406">Ion transport</keyword>
<dbReference type="PANTHER" id="PTHR33619">
    <property type="entry name" value="POLYSACCHARIDE EXPORT PROTEIN GFCE-RELATED"/>
    <property type="match status" value="1"/>
</dbReference>